<comment type="pathway">
    <text evidence="1">Cell wall biogenesis; peptidoglycan recycling.</text>
</comment>
<dbReference type="PANTHER" id="PTHR30605:SF0">
    <property type="entry name" value="ANHYDRO-N-ACETYLMURAMIC ACID KINASE"/>
    <property type="match status" value="1"/>
</dbReference>
<dbReference type="Pfam" id="PF03702">
    <property type="entry name" value="AnmK"/>
    <property type="match status" value="1"/>
</dbReference>
<dbReference type="CDD" id="cd24050">
    <property type="entry name" value="ASKHA_NBD_ANMK"/>
    <property type="match status" value="1"/>
</dbReference>
<comment type="pathway">
    <text evidence="1">Amino-sugar metabolism; 1,6-anhydro-N-acetylmuramate degradation.</text>
</comment>
<dbReference type="SUPFAM" id="SSF53067">
    <property type="entry name" value="Actin-like ATPase domain"/>
    <property type="match status" value="1"/>
</dbReference>
<dbReference type="OrthoDB" id="9763949at2"/>
<comment type="similarity">
    <text evidence="1">Belongs to the anhydro-N-acetylmuramic acid kinase family.</text>
</comment>
<keyword evidence="1" id="KW-0067">ATP-binding</keyword>
<reference evidence="2 3" key="1">
    <citation type="submission" date="2016-11" db="EMBL/GenBank/DDBJ databases">
        <authorList>
            <person name="Jaros S."/>
            <person name="Januszkiewicz K."/>
            <person name="Wedrychowicz H."/>
        </authorList>
    </citation>
    <scope>NUCLEOTIDE SEQUENCE [LARGE SCALE GENOMIC DNA]</scope>
    <source>
        <strain evidence="2 3">DSM 44666</strain>
    </source>
</reference>
<evidence type="ECO:0000313" key="2">
    <source>
        <dbReference type="EMBL" id="SHE42146.1"/>
    </source>
</evidence>
<dbReference type="EC" id="2.7.1.170" evidence="1"/>
<dbReference type="GO" id="GO:0016773">
    <property type="term" value="F:phosphotransferase activity, alcohol group as acceptor"/>
    <property type="evidence" value="ECO:0007669"/>
    <property type="project" value="UniProtKB-UniRule"/>
</dbReference>
<dbReference type="GO" id="GO:0016301">
    <property type="term" value="F:kinase activity"/>
    <property type="evidence" value="ECO:0007669"/>
    <property type="project" value="UniProtKB-KW"/>
</dbReference>
<dbReference type="UniPathway" id="UPA00544"/>
<sequence>MDLYAVGLMSGTSLDGVDAALIKIERHQQKPQVEMIDFITIPFSPSLEEEIRECLSLHESNVQKICSLNYKLGLFYADAVKKICKQNQLSLSNLSFIGSHGQTLFHQPQKNANYAPSTMQIGEAAVIAYETQTTVVSNFRAMDLAAGGQGAPLVPYVDWLLYQNKETSRLLQNIGGISNVTALPADGTIDHIRAFDTGPGNLIIDEICRLLFHTSFDQSGALAAKGTIDEVLLRHCMQIPYISKKPPKSTGHELFGKEFTIRLIQAYDHLSKYDLLATLTAFTAHSIVENYRLFLFSTHNYDEVIVSGGGSFNQTLLRMMEQLLHPYGIRTITLEEIGHVSAAKEAIAFAILAYETLQHKPSNIPSATGAKESVMLGNITFPNKSAMANIT</sequence>
<organism evidence="2 3">
    <name type="scientific">Seinonella peptonophila</name>
    <dbReference type="NCBI Taxonomy" id="112248"/>
    <lineage>
        <taxon>Bacteria</taxon>
        <taxon>Bacillati</taxon>
        <taxon>Bacillota</taxon>
        <taxon>Bacilli</taxon>
        <taxon>Bacillales</taxon>
        <taxon>Thermoactinomycetaceae</taxon>
        <taxon>Seinonella</taxon>
    </lineage>
</organism>
<dbReference type="EMBL" id="FQVL01000001">
    <property type="protein sequence ID" value="SHE42146.1"/>
    <property type="molecule type" value="Genomic_DNA"/>
</dbReference>
<dbReference type="InterPro" id="IPR005338">
    <property type="entry name" value="Anhydro_N_Ac-Mur_kinase"/>
</dbReference>
<dbReference type="Proteomes" id="UP000184476">
    <property type="component" value="Unassembled WGS sequence"/>
</dbReference>
<comment type="catalytic activity">
    <reaction evidence="1">
        <text>1,6-anhydro-N-acetyl-beta-muramate + ATP + H2O = N-acetyl-D-muramate 6-phosphate + ADP + H(+)</text>
        <dbReference type="Rhea" id="RHEA:24952"/>
        <dbReference type="ChEBI" id="CHEBI:15377"/>
        <dbReference type="ChEBI" id="CHEBI:15378"/>
        <dbReference type="ChEBI" id="CHEBI:30616"/>
        <dbReference type="ChEBI" id="CHEBI:58690"/>
        <dbReference type="ChEBI" id="CHEBI:58722"/>
        <dbReference type="ChEBI" id="CHEBI:456216"/>
        <dbReference type="EC" id="2.7.1.170"/>
    </reaction>
</comment>
<comment type="function">
    <text evidence="1">Catalyzes the specific phosphorylation of 1,6-anhydro-N-acetylmuramic acid (anhMurNAc) with the simultaneous cleavage of the 1,6-anhydro ring, generating MurNAc-6-P. Is required for the utilization of anhMurNAc either imported from the medium or derived from its own cell wall murein, and thus plays a role in cell wall recycling.</text>
</comment>
<dbReference type="HAMAP" id="MF_01270">
    <property type="entry name" value="AnhMurNAc_kinase"/>
    <property type="match status" value="1"/>
</dbReference>
<dbReference type="NCBIfam" id="NF007142">
    <property type="entry name" value="PRK09585.2-1"/>
    <property type="match status" value="1"/>
</dbReference>
<dbReference type="GO" id="GO:0009254">
    <property type="term" value="P:peptidoglycan turnover"/>
    <property type="evidence" value="ECO:0007669"/>
    <property type="project" value="UniProtKB-UniRule"/>
</dbReference>
<name>A0A1M4TCE6_9BACL</name>
<keyword evidence="1 2" id="KW-0418">Kinase</keyword>
<keyword evidence="1" id="KW-0547">Nucleotide-binding</keyword>
<evidence type="ECO:0000256" key="1">
    <source>
        <dbReference type="HAMAP-Rule" id="MF_01270"/>
    </source>
</evidence>
<dbReference type="GO" id="GO:0097175">
    <property type="term" value="P:1,6-anhydro-N-acetyl-beta-muramic acid catabolic process"/>
    <property type="evidence" value="ECO:0007669"/>
    <property type="project" value="UniProtKB-UniRule"/>
</dbReference>
<keyword evidence="1" id="KW-0808">Transferase</keyword>
<dbReference type="GO" id="GO:0006040">
    <property type="term" value="P:amino sugar metabolic process"/>
    <property type="evidence" value="ECO:0007669"/>
    <property type="project" value="InterPro"/>
</dbReference>
<feature type="binding site" evidence="1">
    <location>
        <begin position="11"/>
        <end position="18"/>
    </location>
    <ligand>
        <name>ATP</name>
        <dbReference type="ChEBI" id="CHEBI:30616"/>
    </ligand>
</feature>
<dbReference type="PANTHER" id="PTHR30605">
    <property type="entry name" value="ANHYDRO-N-ACETYLMURAMIC ACID KINASE"/>
    <property type="match status" value="1"/>
</dbReference>
<dbReference type="InterPro" id="IPR043129">
    <property type="entry name" value="ATPase_NBD"/>
</dbReference>
<dbReference type="UniPathway" id="UPA00343"/>
<dbReference type="AlphaFoldDB" id="A0A1M4TCE6"/>
<dbReference type="Gene3D" id="3.30.420.40">
    <property type="match status" value="2"/>
</dbReference>
<accession>A0A1M4TCE6</accession>
<dbReference type="GO" id="GO:0005524">
    <property type="term" value="F:ATP binding"/>
    <property type="evidence" value="ECO:0007669"/>
    <property type="project" value="UniProtKB-UniRule"/>
</dbReference>
<evidence type="ECO:0000313" key="3">
    <source>
        <dbReference type="Proteomes" id="UP000184476"/>
    </source>
</evidence>
<gene>
    <name evidence="1" type="primary">anmK</name>
    <name evidence="2" type="ORF">SAMN05444392_101409</name>
</gene>
<keyword evidence="1" id="KW-0119">Carbohydrate metabolism</keyword>
<dbReference type="NCBIfam" id="NF007148">
    <property type="entry name" value="PRK09585.3-2"/>
    <property type="match status" value="1"/>
</dbReference>
<proteinExistence type="inferred from homology"/>
<keyword evidence="3" id="KW-1185">Reference proteome</keyword>
<dbReference type="STRING" id="112248.SAMN05444392_101409"/>
<protein>
    <recommendedName>
        <fullName evidence="1">Anhydro-N-acetylmuramic acid kinase</fullName>
        <ecNumber evidence="1">2.7.1.170</ecNumber>
    </recommendedName>
    <alternativeName>
        <fullName evidence="1">AnhMurNAc kinase</fullName>
    </alternativeName>
</protein>